<comment type="caution">
    <text evidence="2">The sequence shown here is derived from an EMBL/GenBank/DDBJ whole genome shotgun (WGS) entry which is preliminary data.</text>
</comment>
<accession>A0AAJ0H525</accession>
<keyword evidence="1" id="KW-0812">Transmembrane</keyword>
<protein>
    <submittedName>
        <fullName evidence="2">Uncharacterized protein</fullName>
    </submittedName>
</protein>
<dbReference type="EMBL" id="JAUIQD010000009">
    <property type="protein sequence ID" value="KAK3339741.1"/>
    <property type="molecule type" value="Genomic_DNA"/>
</dbReference>
<name>A0AAJ0H525_9PEZI</name>
<keyword evidence="1" id="KW-0472">Membrane</keyword>
<proteinExistence type="predicted"/>
<dbReference type="AlphaFoldDB" id="A0AAJ0H525"/>
<evidence type="ECO:0000313" key="3">
    <source>
        <dbReference type="Proteomes" id="UP001275084"/>
    </source>
</evidence>
<feature type="transmembrane region" description="Helical" evidence="1">
    <location>
        <begin position="106"/>
        <end position="124"/>
    </location>
</feature>
<feature type="transmembrane region" description="Helical" evidence="1">
    <location>
        <begin position="81"/>
        <end position="100"/>
    </location>
</feature>
<dbReference type="Proteomes" id="UP001275084">
    <property type="component" value="Unassembled WGS sequence"/>
</dbReference>
<keyword evidence="1" id="KW-1133">Transmembrane helix</keyword>
<reference evidence="2" key="2">
    <citation type="submission" date="2023-06" db="EMBL/GenBank/DDBJ databases">
        <authorList>
            <consortium name="Lawrence Berkeley National Laboratory"/>
            <person name="Haridas S."/>
            <person name="Hensen N."/>
            <person name="Bonometti L."/>
            <person name="Westerberg I."/>
            <person name="Brannstrom I.O."/>
            <person name="Guillou S."/>
            <person name="Cros-Aarteil S."/>
            <person name="Calhoun S."/>
            <person name="Kuo A."/>
            <person name="Mondo S."/>
            <person name="Pangilinan J."/>
            <person name="Riley R."/>
            <person name="Labutti K."/>
            <person name="Andreopoulos B."/>
            <person name="Lipzen A."/>
            <person name="Chen C."/>
            <person name="Yanf M."/>
            <person name="Daum C."/>
            <person name="Ng V."/>
            <person name="Clum A."/>
            <person name="Steindorff A."/>
            <person name="Ohm R."/>
            <person name="Martin F."/>
            <person name="Silar P."/>
            <person name="Natvig D."/>
            <person name="Lalanne C."/>
            <person name="Gautier V."/>
            <person name="Ament-Velasquez S.L."/>
            <person name="Kruys A."/>
            <person name="Hutchinson M.I."/>
            <person name="Powell A.J."/>
            <person name="Barry K."/>
            <person name="Miller A.N."/>
            <person name="Grigoriev I.V."/>
            <person name="Debuchy R."/>
            <person name="Gladieux P."/>
            <person name="Thoren M.H."/>
            <person name="Johannesson H."/>
        </authorList>
    </citation>
    <scope>NUCLEOTIDE SEQUENCE</scope>
    <source>
        <strain evidence="2">CBS 955.72</strain>
    </source>
</reference>
<gene>
    <name evidence="2" type="ORF">B0T25DRAFT_560499</name>
</gene>
<evidence type="ECO:0000256" key="1">
    <source>
        <dbReference type="SAM" id="Phobius"/>
    </source>
</evidence>
<sequence>MDDFIRPGAEDADSRHARVLRRDTSEMHSVLAIARGHMPPNIAKEFLPEDLIMFTKQGQGTYPAHPQQLCQLCKFERKWSLRTLVLIILLVFGLHLWFFGSCVGVNWWYTVPSCLGICWLAWVTRRTHISILTSYCRFTTQLFETISFYRLTRRPTLAQWYWRHEKLPLGPIRRRKKQLDAGWIVMRLAPWPDRFAWHGLAWLNWCISRRQDWKRCALGLYLYENVAASESPAPIKCYVDGLETAAMRKTDGNLLFVELNSAIYHWSLRDVKGQISLLW</sequence>
<evidence type="ECO:0000313" key="2">
    <source>
        <dbReference type="EMBL" id="KAK3339741.1"/>
    </source>
</evidence>
<reference evidence="2" key="1">
    <citation type="journal article" date="2023" name="Mol. Phylogenet. Evol.">
        <title>Genome-scale phylogeny and comparative genomics of the fungal order Sordariales.</title>
        <authorList>
            <person name="Hensen N."/>
            <person name="Bonometti L."/>
            <person name="Westerberg I."/>
            <person name="Brannstrom I.O."/>
            <person name="Guillou S."/>
            <person name="Cros-Aarteil S."/>
            <person name="Calhoun S."/>
            <person name="Haridas S."/>
            <person name="Kuo A."/>
            <person name="Mondo S."/>
            <person name="Pangilinan J."/>
            <person name="Riley R."/>
            <person name="LaButti K."/>
            <person name="Andreopoulos B."/>
            <person name="Lipzen A."/>
            <person name="Chen C."/>
            <person name="Yan M."/>
            <person name="Daum C."/>
            <person name="Ng V."/>
            <person name="Clum A."/>
            <person name="Steindorff A."/>
            <person name="Ohm R.A."/>
            <person name="Martin F."/>
            <person name="Silar P."/>
            <person name="Natvig D.O."/>
            <person name="Lalanne C."/>
            <person name="Gautier V."/>
            <person name="Ament-Velasquez S.L."/>
            <person name="Kruys A."/>
            <person name="Hutchinson M.I."/>
            <person name="Powell A.J."/>
            <person name="Barry K."/>
            <person name="Miller A.N."/>
            <person name="Grigoriev I.V."/>
            <person name="Debuchy R."/>
            <person name="Gladieux P."/>
            <person name="Hiltunen Thoren M."/>
            <person name="Johannesson H."/>
        </authorList>
    </citation>
    <scope>NUCLEOTIDE SEQUENCE</scope>
    <source>
        <strain evidence="2">CBS 955.72</strain>
    </source>
</reference>
<keyword evidence="3" id="KW-1185">Reference proteome</keyword>
<organism evidence="2 3">
    <name type="scientific">Lasiosphaeria hispida</name>
    <dbReference type="NCBI Taxonomy" id="260671"/>
    <lineage>
        <taxon>Eukaryota</taxon>
        <taxon>Fungi</taxon>
        <taxon>Dikarya</taxon>
        <taxon>Ascomycota</taxon>
        <taxon>Pezizomycotina</taxon>
        <taxon>Sordariomycetes</taxon>
        <taxon>Sordariomycetidae</taxon>
        <taxon>Sordariales</taxon>
        <taxon>Lasiosphaeriaceae</taxon>
        <taxon>Lasiosphaeria</taxon>
    </lineage>
</organism>